<evidence type="ECO:0000313" key="6">
    <source>
        <dbReference type="EMBL" id="MFO3716143.1"/>
    </source>
</evidence>
<evidence type="ECO:0000259" key="5">
    <source>
        <dbReference type="Pfam" id="PF13847"/>
    </source>
</evidence>
<dbReference type="InterPro" id="IPR004556">
    <property type="entry name" value="HemK-like"/>
</dbReference>
<keyword evidence="2 4" id="KW-0808">Transferase</keyword>
<organism evidence="6 7">
    <name type="scientific">Anaerococcus cruorum</name>
    <dbReference type="NCBI Taxonomy" id="3115617"/>
    <lineage>
        <taxon>Bacteria</taxon>
        <taxon>Bacillati</taxon>
        <taxon>Bacillota</taxon>
        <taxon>Tissierellia</taxon>
        <taxon>Tissierellales</taxon>
        <taxon>Peptoniphilaceae</taxon>
        <taxon>Anaerococcus</taxon>
    </lineage>
</organism>
<dbReference type="PANTHER" id="PTHR18895">
    <property type="entry name" value="HEMK METHYLTRANSFERASE"/>
    <property type="match status" value="1"/>
</dbReference>
<keyword evidence="7" id="KW-1185">Reference proteome</keyword>
<dbReference type="Pfam" id="PF13847">
    <property type="entry name" value="Methyltransf_31"/>
    <property type="match status" value="1"/>
</dbReference>
<comment type="similarity">
    <text evidence="4">Belongs to the protein N5-glutamine methyltransferase family. PrmC subfamily.</text>
</comment>
<dbReference type="InterPro" id="IPR002052">
    <property type="entry name" value="DNA_methylase_N6_adenine_CS"/>
</dbReference>
<feature type="binding site" evidence="4">
    <location>
        <begin position="171"/>
        <end position="174"/>
    </location>
    <ligand>
        <name>substrate</name>
    </ligand>
</feature>
<comment type="function">
    <text evidence="4">Methylates the class 1 translation termination release factors RF1/PrfA and RF2/PrfB on the glutamine residue of the universally conserved GGQ motif.</text>
</comment>
<feature type="domain" description="Methyltransferase" evidence="5">
    <location>
        <begin position="99"/>
        <end position="226"/>
    </location>
</feature>
<evidence type="ECO:0000256" key="1">
    <source>
        <dbReference type="ARBA" id="ARBA00022603"/>
    </source>
</evidence>
<keyword evidence="1 4" id="KW-0489">Methyltransferase</keyword>
<dbReference type="HAMAP" id="MF_02126">
    <property type="entry name" value="RF_methyltr_PrmC"/>
    <property type="match status" value="1"/>
</dbReference>
<dbReference type="InterPro" id="IPR019874">
    <property type="entry name" value="RF_methyltr_PrmC"/>
</dbReference>
<dbReference type="RefSeq" id="WP_410032874.1">
    <property type="nucleotide sequence ID" value="NZ_JBGMEH010000006.1"/>
</dbReference>
<comment type="caution">
    <text evidence="4">Lacks conserved residue(s) required for the propagation of feature annotation.</text>
</comment>
<dbReference type="Proteomes" id="UP001638015">
    <property type="component" value="Unassembled WGS sequence"/>
</dbReference>
<feature type="binding site" evidence="4">
    <location>
        <position position="171"/>
    </location>
    <ligand>
        <name>S-adenosyl-L-methionine</name>
        <dbReference type="ChEBI" id="CHEBI:59789"/>
    </ligand>
</feature>
<comment type="catalytic activity">
    <reaction evidence="4">
        <text>L-glutaminyl-[peptide chain release factor] + S-adenosyl-L-methionine = N(5)-methyl-L-glutaminyl-[peptide chain release factor] + S-adenosyl-L-homocysteine + H(+)</text>
        <dbReference type="Rhea" id="RHEA:42896"/>
        <dbReference type="Rhea" id="RHEA-COMP:10271"/>
        <dbReference type="Rhea" id="RHEA-COMP:10272"/>
        <dbReference type="ChEBI" id="CHEBI:15378"/>
        <dbReference type="ChEBI" id="CHEBI:30011"/>
        <dbReference type="ChEBI" id="CHEBI:57856"/>
        <dbReference type="ChEBI" id="CHEBI:59789"/>
        <dbReference type="ChEBI" id="CHEBI:61891"/>
        <dbReference type="EC" id="2.1.1.297"/>
    </reaction>
</comment>
<feature type="binding site" evidence="4">
    <location>
        <position position="129"/>
    </location>
    <ligand>
        <name>S-adenosyl-L-methionine</name>
        <dbReference type="ChEBI" id="CHEBI:59789"/>
    </ligand>
</feature>
<dbReference type="GO" id="GO:0102559">
    <property type="term" value="F:peptide chain release factor N(5)-glutamine methyltransferase activity"/>
    <property type="evidence" value="ECO:0007669"/>
    <property type="project" value="UniProtKB-EC"/>
</dbReference>
<evidence type="ECO:0000256" key="2">
    <source>
        <dbReference type="ARBA" id="ARBA00022679"/>
    </source>
</evidence>
<dbReference type="GO" id="GO:0032259">
    <property type="term" value="P:methylation"/>
    <property type="evidence" value="ECO:0007669"/>
    <property type="project" value="UniProtKB-KW"/>
</dbReference>
<dbReference type="Gene3D" id="3.40.50.150">
    <property type="entry name" value="Vaccinia Virus protein VP39"/>
    <property type="match status" value="1"/>
</dbReference>
<sequence>MKIKDILAKNNPDLIIALSYLIDKSKSFIYLNQDFNLNEETSYDLKIIEQKLAKGEPLQYAIGHWDFFGLDLLVDKRALIPRFETEILVEYILDSSINKKSILDIGTGTGAISLALANNLDESKVIGVDISDEALSLANENKKRLALDNVNFLKSDLFTNVNEKFDLIVSNPPYISEEDYKSLDKKLFYEPTTALVGGIDGLDFYKDIIKEASNYLNNDGHLIFEIGYDQKTAINDLLIKSDFKNIDNIKDYNGFDRIVVAQKG</sequence>
<dbReference type="CDD" id="cd02440">
    <property type="entry name" value="AdoMet_MTases"/>
    <property type="match status" value="1"/>
</dbReference>
<evidence type="ECO:0000313" key="7">
    <source>
        <dbReference type="Proteomes" id="UP001638015"/>
    </source>
</evidence>
<name>A0ABW9MWF4_9FIRM</name>
<dbReference type="Gene3D" id="1.10.8.10">
    <property type="entry name" value="DNA helicase RuvA subunit, C-terminal domain"/>
    <property type="match status" value="1"/>
</dbReference>
<dbReference type="NCBIfam" id="TIGR00536">
    <property type="entry name" value="hemK_fam"/>
    <property type="match status" value="1"/>
</dbReference>
<evidence type="ECO:0000256" key="3">
    <source>
        <dbReference type="ARBA" id="ARBA00022691"/>
    </source>
</evidence>
<dbReference type="InterPro" id="IPR029063">
    <property type="entry name" value="SAM-dependent_MTases_sf"/>
</dbReference>
<comment type="caution">
    <text evidence="6">The sequence shown here is derived from an EMBL/GenBank/DDBJ whole genome shotgun (WGS) entry which is preliminary data.</text>
</comment>
<evidence type="ECO:0000256" key="4">
    <source>
        <dbReference type="HAMAP-Rule" id="MF_02126"/>
    </source>
</evidence>
<dbReference type="NCBIfam" id="TIGR03534">
    <property type="entry name" value="RF_mod_PrmC"/>
    <property type="match status" value="1"/>
</dbReference>
<reference evidence="6 7" key="1">
    <citation type="journal article" date="2025" name="Anaerobe">
        <title>Description of Anaerococcus kampingiae sp. nov., Anaerococcus groningensis sp. nov., Anaerococcus martiniensis sp. nov., and Anaerococcus cruorum sp. nov., isolated from human clinical specimens.</title>
        <authorList>
            <person name="Boiten K.E."/>
            <person name="Meijer J."/>
            <person name="van Wezel E.M."/>
            <person name="Veloo A.C.M."/>
        </authorList>
    </citation>
    <scope>NUCLEOTIDE SEQUENCE [LARGE SCALE GENOMIC DNA]</scope>
    <source>
        <strain evidence="6 7">ENR1039</strain>
    </source>
</reference>
<protein>
    <recommendedName>
        <fullName evidence="4">Release factor glutamine methyltransferase</fullName>
        <shortName evidence="4">RF MTase</shortName>
        <ecNumber evidence="4">2.1.1.297</ecNumber>
    </recommendedName>
    <alternativeName>
        <fullName evidence="4">N5-glutamine methyltransferase PrmC</fullName>
    </alternativeName>
    <alternativeName>
        <fullName evidence="4">Protein-(glutamine-N5) MTase PrmC</fullName>
    </alternativeName>
    <alternativeName>
        <fullName evidence="4">Protein-glutamine N-methyltransferase PrmC</fullName>
    </alternativeName>
</protein>
<accession>A0ABW9MWF4</accession>
<dbReference type="EMBL" id="JBGMEH010000006">
    <property type="protein sequence ID" value="MFO3716143.1"/>
    <property type="molecule type" value="Genomic_DNA"/>
</dbReference>
<keyword evidence="3 4" id="KW-0949">S-adenosyl-L-methionine</keyword>
<dbReference type="InterPro" id="IPR050320">
    <property type="entry name" value="N5-glutamine_MTase"/>
</dbReference>
<dbReference type="SUPFAM" id="SSF53335">
    <property type="entry name" value="S-adenosyl-L-methionine-dependent methyltransferases"/>
    <property type="match status" value="1"/>
</dbReference>
<gene>
    <name evidence="4 6" type="primary">prmC</name>
    <name evidence="6" type="ORF">ACCQ40_05000</name>
</gene>
<dbReference type="PROSITE" id="PS00092">
    <property type="entry name" value="N6_MTASE"/>
    <property type="match status" value="1"/>
</dbReference>
<feature type="binding site" evidence="4">
    <location>
        <begin position="106"/>
        <end position="110"/>
    </location>
    <ligand>
        <name>S-adenosyl-L-methionine</name>
        <dbReference type="ChEBI" id="CHEBI:59789"/>
    </ligand>
</feature>
<dbReference type="EC" id="2.1.1.297" evidence="4"/>
<proteinExistence type="inferred from homology"/>
<dbReference type="InterPro" id="IPR025714">
    <property type="entry name" value="Methyltranfer_dom"/>
</dbReference>
<dbReference type="PANTHER" id="PTHR18895:SF74">
    <property type="entry name" value="MTRF1L RELEASE FACTOR GLUTAMINE METHYLTRANSFERASE"/>
    <property type="match status" value="1"/>
</dbReference>